<name>A0A7S7LCE7_9BACI</name>
<comment type="subcellular location">
    <subcellularLocation>
        <location evidence="1">Membrane</location>
        <topology evidence="1">Multi-pass membrane protein</topology>
    </subcellularLocation>
</comment>
<dbReference type="Pfam" id="PF03600">
    <property type="entry name" value="CitMHS"/>
    <property type="match status" value="1"/>
</dbReference>
<evidence type="ECO:0000256" key="1">
    <source>
        <dbReference type="ARBA" id="ARBA00004141"/>
    </source>
</evidence>
<dbReference type="PANTHER" id="PTHR43652">
    <property type="entry name" value="BASIC AMINO ACID ANTIPORTER YFCC-RELATED"/>
    <property type="match status" value="1"/>
</dbReference>
<dbReference type="Pfam" id="PF02080">
    <property type="entry name" value="TrkA_C"/>
    <property type="match status" value="1"/>
</dbReference>
<keyword evidence="8" id="KW-1185">Reference proteome</keyword>
<dbReference type="EMBL" id="CP063356">
    <property type="protein sequence ID" value="QOY38459.2"/>
    <property type="molecule type" value="Genomic_DNA"/>
</dbReference>
<keyword evidence="2" id="KW-0813">Transport</keyword>
<accession>A0A7S7LCE7</accession>
<reference evidence="7 8" key="1">
    <citation type="journal article" date="2017" name="Genome Announc.">
        <title>Draft Genome Sequences of Four Alkaliphilic Bacteria Belonging to the Anaerobacillus Genus.</title>
        <authorList>
            <person name="Bassil N.M."/>
            <person name="Lloyd J.R."/>
        </authorList>
    </citation>
    <scope>NUCLEOTIDE SEQUENCE [LARGE SCALE GENOMIC DNA]</scope>
    <source>
        <strain evidence="7 8">NB2006</strain>
    </source>
</reference>
<evidence type="ECO:0000256" key="2">
    <source>
        <dbReference type="ARBA" id="ARBA00022448"/>
    </source>
</evidence>
<keyword evidence="4" id="KW-0677">Repeat</keyword>
<proteinExistence type="predicted"/>
<evidence type="ECO:0000256" key="6">
    <source>
        <dbReference type="ARBA" id="ARBA00023136"/>
    </source>
</evidence>
<dbReference type="InterPro" id="IPR006037">
    <property type="entry name" value="RCK_C"/>
</dbReference>
<dbReference type="AlphaFoldDB" id="A0A7S7LCE7"/>
<dbReference type="GO" id="GO:0005886">
    <property type="term" value="C:plasma membrane"/>
    <property type="evidence" value="ECO:0007669"/>
    <property type="project" value="TreeGrafter"/>
</dbReference>
<dbReference type="Proteomes" id="UP000180175">
    <property type="component" value="Chromosome"/>
</dbReference>
<reference evidence="7 8" key="2">
    <citation type="journal article" date="2019" name="Int. J. Syst. Evol. Microbiol.">
        <title>Anaerobacillus isosaccharinicus sp. nov., an alkaliphilic bacterium which degrades isosaccharinic acid.</title>
        <authorList>
            <person name="Bassil N.M."/>
            <person name="Lloyd J.R."/>
        </authorList>
    </citation>
    <scope>NUCLEOTIDE SEQUENCE [LARGE SCALE GENOMIC DNA]</scope>
    <source>
        <strain evidence="7 8">NB2006</strain>
    </source>
</reference>
<dbReference type="SUPFAM" id="SSF116726">
    <property type="entry name" value="TrkA C-terminal domain-like"/>
    <property type="match status" value="2"/>
</dbReference>
<protein>
    <submittedName>
        <fullName evidence="7">SLC13 family permease</fullName>
    </submittedName>
</protein>
<dbReference type="InterPro" id="IPR051679">
    <property type="entry name" value="DASS-Related_Transporters"/>
</dbReference>
<dbReference type="InterPro" id="IPR004680">
    <property type="entry name" value="Cit_transptr-like_dom"/>
</dbReference>
<evidence type="ECO:0000256" key="4">
    <source>
        <dbReference type="ARBA" id="ARBA00022737"/>
    </source>
</evidence>
<evidence type="ECO:0000256" key="5">
    <source>
        <dbReference type="ARBA" id="ARBA00022989"/>
    </source>
</evidence>
<evidence type="ECO:0000313" key="8">
    <source>
        <dbReference type="Proteomes" id="UP000180175"/>
    </source>
</evidence>
<keyword evidence="6" id="KW-0472">Membrane</keyword>
<dbReference type="PROSITE" id="PS51202">
    <property type="entry name" value="RCK_C"/>
    <property type="match status" value="1"/>
</dbReference>
<dbReference type="InterPro" id="IPR036721">
    <property type="entry name" value="RCK_C_sf"/>
</dbReference>
<dbReference type="PANTHER" id="PTHR43652:SF2">
    <property type="entry name" value="BASIC AMINO ACID ANTIPORTER YFCC-RELATED"/>
    <property type="match status" value="1"/>
</dbReference>
<gene>
    <name evidence="7" type="ORF">AWH56_001860</name>
</gene>
<dbReference type="GO" id="GO:0006813">
    <property type="term" value="P:potassium ion transport"/>
    <property type="evidence" value="ECO:0007669"/>
    <property type="project" value="InterPro"/>
</dbReference>
<dbReference type="KEGG" id="aia:AWH56_001860"/>
<dbReference type="GO" id="GO:0008324">
    <property type="term" value="F:monoatomic cation transmembrane transporter activity"/>
    <property type="evidence" value="ECO:0007669"/>
    <property type="project" value="InterPro"/>
</dbReference>
<dbReference type="Gene3D" id="3.30.70.1450">
    <property type="entry name" value="Regulator of K+ conductance, C-terminal domain"/>
    <property type="match status" value="2"/>
</dbReference>
<evidence type="ECO:0000256" key="3">
    <source>
        <dbReference type="ARBA" id="ARBA00022692"/>
    </source>
</evidence>
<evidence type="ECO:0000313" key="7">
    <source>
        <dbReference type="EMBL" id="QOY38459.2"/>
    </source>
</evidence>
<keyword evidence="3" id="KW-0812">Transmembrane</keyword>
<organism evidence="7 8">
    <name type="scientific">Anaerobacillus isosaccharinicus</name>
    <dbReference type="NCBI Taxonomy" id="1532552"/>
    <lineage>
        <taxon>Bacteria</taxon>
        <taxon>Bacillati</taxon>
        <taxon>Bacillota</taxon>
        <taxon>Bacilli</taxon>
        <taxon>Bacillales</taxon>
        <taxon>Bacillaceae</taxon>
        <taxon>Anaerobacillus</taxon>
    </lineage>
</organism>
<keyword evidence="5" id="KW-1133">Transmembrane helix</keyword>
<sequence length="597" mass="65046">MMTLDILITFGVLILAIVLFVTEKLRTDLVAVLIMVILPWTGVITASEAFMGFSSNAVISVIAVMLIGYGVDRSGIMTVVAEFITKRVGEKDKNVMVSTSATVGIISSFMQNIGAAALFLPALRKIGKKANIPASKLIMPMGFAAILGGTITMVASGPLIILNDLLLKAGNEPFNLFSVTPVGLALLGAGLLYFYLLSDWVLPKAQGKTIPSVTEVIRKTYELPEDIYELEITVNSSLNGKSIEELDIWKKYSIHIIALSEEGSHLYSPWRKTRLQANQTLAVLGNKDAVTAFAYDHHVKLKDELAIFSNLDNEDHVGFAEIMIPPRSEVIGKKLEEIGFRKNYKLEPIAIITREGEKHNIKEVPFESGMMMIVFGTWENIASMKATRDFAIITDINPPELDAKTDKKKHALFSIAVALGLVLFGFQLSLSFFTGALLMILLGVIPKKEIYPAIDWKTVFLLAGLIPLGTAFEKSGAAELTATSIVNLVGGWGTLAILLVIGILTMFFSLFMSNVAATVLLVPIVIMMANSFGIDPTGLALLVAISASNSFLLPTHQVNAFLMNSGGYRNADYLRAGSLMSLIFLIVSVLMIYFFYI</sequence>
<dbReference type="CDD" id="cd01115">
    <property type="entry name" value="SLC13_permease"/>
    <property type="match status" value="1"/>
</dbReference>